<gene>
    <name evidence="7" type="primary">cbiA</name>
    <name evidence="10" type="ORF">ACFSCX_22115</name>
</gene>
<keyword evidence="6 7" id="KW-0315">Glutamine amidotransferase</keyword>
<dbReference type="PANTHER" id="PTHR43873:SF1">
    <property type="entry name" value="COBYRINATE A,C-DIAMIDE SYNTHASE"/>
    <property type="match status" value="1"/>
</dbReference>
<keyword evidence="2 7" id="KW-0436">Ligase</keyword>
<feature type="active site" description="Nucleophile" evidence="7">
    <location>
        <position position="328"/>
    </location>
</feature>
<dbReference type="Pfam" id="PF01656">
    <property type="entry name" value="CbiA"/>
    <property type="match status" value="1"/>
</dbReference>
<dbReference type="InterPro" id="IPR029062">
    <property type="entry name" value="Class_I_gatase-like"/>
</dbReference>
<keyword evidence="5 7" id="KW-0460">Magnesium</keyword>
<accession>A0ABW4LXN3</accession>
<evidence type="ECO:0000256" key="1">
    <source>
        <dbReference type="ARBA" id="ARBA00001946"/>
    </source>
</evidence>
<comment type="cofactor">
    <cofactor evidence="1 7">
        <name>Mg(2+)</name>
        <dbReference type="ChEBI" id="CHEBI:18420"/>
    </cofactor>
</comment>
<evidence type="ECO:0000256" key="4">
    <source>
        <dbReference type="ARBA" id="ARBA00022840"/>
    </source>
</evidence>
<organism evidence="10 11">
    <name type="scientific">Bacillus salitolerans</name>
    <dbReference type="NCBI Taxonomy" id="1437434"/>
    <lineage>
        <taxon>Bacteria</taxon>
        <taxon>Bacillati</taxon>
        <taxon>Bacillota</taxon>
        <taxon>Bacilli</taxon>
        <taxon>Bacillales</taxon>
        <taxon>Bacillaceae</taxon>
        <taxon>Bacillus</taxon>
    </lineage>
</organism>
<dbReference type="PANTHER" id="PTHR43873">
    <property type="entry name" value="COBYRINATE A,C-DIAMIDE SYNTHASE"/>
    <property type="match status" value="1"/>
</dbReference>
<sequence length="443" mass="48568">MRIAIAGMSSGVGKTSITIGMMKAFIDRGLTVQGFKCGPDFIDPSFHTHVTGRPSRNLDSWLLTASQLNNVLQHGSKDAAISIIEGVMGYYDGKEPTSNIGSTAEICQITNTPVLLVVDCWAVARSAAAIVKGFQMMKGGEMIVGVIANRVGSKGHYFLVKQAIEEECGVPVIGYLLHDSSFEMPERHLGLIPVVEQGNLDTLIGKLGQAVSETIDLDQILLLAEKKQPEVSINIFEMIPKLDITIAVARDAAFHFYYEDNIQLLMARGANIVYFSPLNNEEVPPGASGLYLGGGFPEVFARELSNNDRTKASIQHLLEEGMPAIAECGGFMYLAESIETDEGVFPMVGIFKGTVKMNHQLVEIGYREVMGSPQNPIFSNSLVKGQVFHHSSFTPLESIKPAYDPNGYQIHQTIAGYVHFHFLSCPRIIDRWLVNAQLFKKRS</sequence>
<comment type="miscellaneous">
    <text evidence="7">The a and c carboxylates of cobyrinate are activated for nucleophilic attack via formation of a phosphorylated intermediate by ATP. CbiA catalyzes first the amidation of the c-carboxylate, and then that of the a-carboxylate.</text>
</comment>
<dbReference type="SUPFAM" id="SSF52317">
    <property type="entry name" value="Class I glutamine amidotransferase-like"/>
    <property type="match status" value="1"/>
</dbReference>
<comment type="similarity">
    <text evidence="7">Belongs to the CobB/CbiA family.</text>
</comment>
<evidence type="ECO:0000313" key="10">
    <source>
        <dbReference type="EMBL" id="MFD1739182.1"/>
    </source>
</evidence>
<evidence type="ECO:0000259" key="9">
    <source>
        <dbReference type="Pfam" id="PF07685"/>
    </source>
</evidence>
<protein>
    <recommendedName>
        <fullName evidence="7">Cobyrinate a,c-diamide synthase</fullName>
        <ecNumber evidence="7">6.3.5.11</ecNumber>
    </recommendedName>
    <alternativeName>
        <fullName evidence="7">Cobyrinic acid a,c-diamide synthetase</fullName>
    </alternativeName>
</protein>
<feature type="domain" description="CobB/CobQ-like glutamine amidotransferase" evidence="9">
    <location>
        <begin position="245"/>
        <end position="424"/>
    </location>
</feature>
<dbReference type="InterPro" id="IPR027417">
    <property type="entry name" value="P-loop_NTPase"/>
</dbReference>
<dbReference type="EMBL" id="JBHUEM010000054">
    <property type="protein sequence ID" value="MFD1739182.1"/>
    <property type="molecule type" value="Genomic_DNA"/>
</dbReference>
<proteinExistence type="inferred from homology"/>
<dbReference type="RefSeq" id="WP_377930417.1">
    <property type="nucleotide sequence ID" value="NZ_JBHUEM010000054.1"/>
</dbReference>
<feature type="domain" description="CobQ/CobB/MinD/ParA nucleotide binding" evidence="8">
    <location>
        <begin position="3"/>
        <end position="189"/>
    </location>
</feature>
<evidence type="ECO:0000313" key="11">
    <source>
        <dbReference type="Proteomes" id="UP001597214"/>
    </source>
</evidence>
<dbReference type="InterPro" id="IPR011698">
    <property type="entry name" value="GATase_3"/>
</dbReference>
<evidence type="ECO:0000256" key="6">
    <source>
        <dbReference type="ARBA" id="ARBA00022962"/>
    </source>
</evidence>
<comment type="pathway">
    <text evidence="7">Cofactor biosynthesis; adenosylcobalamin biosynthesis; cob(II)yrinate a,c-diamide from sirohydrochlorin (anaerobic route): step 10/10.</text>
</comment>
<dbReference type="Proteomes" id="UP001597214">
    <property type="component" value="Unassembled WGS sequence"/>
</dbReference>
<feature type="site" description="Increases nucleophilicity of active site Cys" evidence="7">
    <location>
        <position position="419"/>
    </location>
</feature>
<keyword evidence="4 7" id="KW-0067">ATP-binding</keyword>
<dbReference type="NCBIfam" id="NF002204">
    <property type="entry name" value="PRK01077.1"/>
    <property type="match status" value="1"/>
</dbReference>
<evidence type="ECO:0000259" key="8">
    <source>
        <dbReference type="Pfam" id="PF01656"/>
    </source>
</evidence>
<dbReference type="EC" id="6.3.5.11" evidence="7"/>
<evidence type="ECO:0000256" key="3">
    <source>
        <dbReference type="ARBA" id="ARBA00022741"/>
    </source>
</evidence>
<keyword evidence="3 7" id="KW-0547">Nucleotide-binding</keyword>
<dbReference type="CDD" id="cd05388">
    <property type="entry name" value="CobB_N"/>
    <property type="match status" value="1"/>
</dbReference>
<evidence type="ECO:0000256" key="5">
    <source>
        <dbReference type="ARBA" id="ARBA00022842"/>
    </source>
</evidence>
<dbReference type="Gene3D" id="3.40.50.880">
    <property type="match status" value="1"/>
</dbReference>
<comment type="caution">
    <text evidence="10">The sequence shown here is derived from an EMBL/GenBank/DDBJ whole genome shotgun (WGS) entry which is preliminary data.</text>
</comment>
<dbReference type="CDD" id="cd03130">
    <property type="entry name" value="GATase1_CobB"/>
    <property type="match status" value="1"/>
</dbReference>
<dbReference type="HAMAP" id="MF_00027">
    <property type="entry name" value="CobB_CbiA"/>
    <property type="match status" value="1"/>
</dbReference>
<evidence type="ECO:0000256" key="2">
    <source>
        <dbReference type="ARBA" id="ARBA00022598"/>
    </source>
</evidence>
<dbReference type="PROSITE" id="PS51274">
    <property type="entry name" value="GATASE_COBBQ"/>
    <property type="match status" value="1"/>
</dbReference>
<dbReference type="Pfam" id="PF07685">
    <property type="entry name" value="GATase_3"/>
    <property type="match status" value="1"/>
</dbReference>
<keyword evidence="11" id="KW-1185">Reference proteome</keyword>
<reference evidence="11" key="1">
    <citation type="journal article" date="2019" name="Int. J. Syst. Evol. Microbiol.">
        <title>The Global Catalogue of Microorganisms (GCM) 10K type strain sequencing project: providing services to taxonomists for standard genome sequencing and annotation.</title>
        <authorList>
            <consortium name="The Broad Institute Genomics Platform"/>
            <consortium name="The Broad Institute Genome Sequencing Center for Infectious Disease"/>
            <person name="Wu L."/>
            <person name="Ma J."/>
        </authorList>
    </citation>
    <scope>NUCLEOTIDE SEQUENCE [LARGE SCALE GENOMIC DNA]</scope>
    <source>
        <strain evidence="11">CCUG 49339</strain>
    </source>
</reference>
<comment type="catalytic activity">
    <reaction evidence="7">
        <text>cob(II)yrinate + 2 L-glutamine + 2 ATP + 2 H2O = cob(II)yrinate a,c diamide + 2 L-glutamate + 2 ADP + 2 phosphate + 2 H(+)</text>
        <dbReference type="Rhea" id="RHEA:26289"/>
        <dbReference type="ChEBI" id="CHEBI:15377"/>
        <dbReference type="ChEBI" id="CHEBI:15378"/>
        <dbReference type="ChEBI" id="CHEBI:29985"/>
        <dbReference type="ChEBI" id="CHEBI:30616"/>
        <dbReference type="ChEBI" id="CHEBI:43474"/>
        <dbReference type="ChEBI" id="CHEBI:58359"/>
        <dbReference type="ChEBI" id="CHEBI:58537"/>
        <dbReference type="ChEBI" id="CHEBI:58894"/>
        <dbReference type="ChEBI" id="CHEBI:456216"/>
        <dbReference type="EC" id="6.3.5.11"/>
    </reaction>
</comment>
<evidence type="ECO:0000256" key="7">
    <source>
        <dbReference type="HAMAP-Rule" id="MF_00027"/>
    </source>
</evidence>
<dbReference type="InterPro" id="IPR004484">
    <property type="entry name" value="CbiA/CobB_synth"/>
</dbReference>
<comment type="domain">
    <text evidence="7">Comprises of two domains. The C-terminal domain contains the binding site for glutamine and catalyzes the hydrolysis of this substrate to glutamate and ammonia. The N-terminal domain is anticipated to bind ATP and cobyrinate and catalyzes the ultimate synthesis of the diamide product. The ammonia produced via the glutaminase domain is probably translocated to the adjacent domain via a molecular tunnel, where it reacts with an activated intermediate.</text>
</comment>
<dbReference type="SUPFAM" id="SSF52540">
    <property type="entry name" value="P-loop containing nucleoside triphosphate hydrolases"/>
    <property type="match status" value="1"/>
</dbReference>
<dbReference type="Gene3D" id="3.40.50.300">
    <property type="entry name" value="P-loop containing nucleotide triphosphate hydrolases"/>
    <property type="match status" value="1"/>
</dbReference>
<dbReference type="NCBIfam" id="TIGR00379">
    <property type="entry name" value="cobB"/>
    <property type="match status" value="1"/>
</dbReference>
<comment type="function">
    <text evidence="7">Catalyzes the ATP-dependent amidation of the two carboxylate groups at positions a and c of cobyrinate, using either L-glutamine or ammonia as the nitrogen source.</text>
</comment>
<dbReference type="InterPro" id="IPR002586">
    <property type="entry name" value="CobQ/CobB/MinD/ParA_Nub-bd_dom"/>
</dbReference>
<keyword evidence="7" id="KW-0169">Cobalamin biosynthesis</keyword>
<name>A0ABW4LXN3_9BACI</name>